<evidence type="ECO:0000256" key="6">
    <source>
        <dbReference type="ARBA" id="ARBA00023315"/>
    </source>
</evidence>
<evidence type="ECO:0000256" key="3">
    <source>
        <dbReference type="ARBA" id="ARBA00022519"/>
    </source>
</evidence>
<dbReference type="Pfam" id="PF03279">
    <property type="entry name" value="Lip_A_acyltrans"/>
    <property type="match status" value="1"/>
</dbReference>
<proteinExistence type="predicted"/>
<dbReference type="RefSeq" id="WP_162448746.1">
    <property type="nucleotide sequence ID" value="NZ_WLZY01000001.1"/>
</dbReference>
<evidence type="ECO:0000256" key="2">
    <source>
        <dbReference type="ARBA" id="ARBA00022475"/>
    </source>
</evidence>
<keyword evidence="3" id="KW-0997">Cell inner membrane</keyword>
<gene>
    <name evidence="7" type="ORF">F7O44_03400</name>
</gene>
<dbReference type="CDD" id="cd07984">
    <property type="entry name" value="LPLAT_LABLAT-like"/>
    <property type="match status" value="1"/>
</dbReference>
<evidence type="ECO:0000313" key="8">
    <source>
        <dbReference type="Proteomes" id="UP000460435"/>
    </source>
</evidence>
<comment type="subcellular location">
    <subcellularLocation>
        <location evidence="1">Cell inner membrane</location>
    </subcellularLocation>
</comment>
<keyword evidence="2" id="KW-1003">Cell membrane</keyword>
<dbReference type="GO" id="GO:0009247">
    <property type="term" value="P:glycolipid biosynthetic process"/>
    <property type="evidence" value="ECO:0007669"/>
    <property type="project" value="UniProtKB-ARBA"/>
</dbReference>
<dbReference type="PANTHER" id="PTHR30606:SF10">
    <property type="entry name" value="PHOSPHATIDYLINOSITOL MANNOSIDE ACYLTRANSFERASE"/>
    <property type="match status" value="1"/>
</dbReference>
<dbReference type="InterPro" id="IPR004960">
    <property type="entry name" value="LipA_acyltrans"/>
</dbReference>
<evidence type="ECO:0000256" key="1">
    <source>
        <dbReference type="ARBA" id="ARBA00004533"/>
    </source>
</evidence>
<dbReference type="PANTHER" id="PTHR30606">
    <property type="entry name" value="LIPID A BIOSYNTHESIS LAUROYL ACYLTRANSFERASE"/>
    <property type="match status" value="1"/>
</dbReference>
<dbReference type="AlphaFoldDB" id="A0A7K3LYL3"/>
<sequence>MTSFADRRRYLMYSAGWAAVRAMPERGAYGLFRTIADVAWRRHGSAAQGFERNLARVVPDASPGELRDLSRAAMRSYLRYWCDAFRIGDWSQERVTNRVRTINEHRLREPLESGQGIVVPLAHMANWDHAGAWAGLTGISAASVAERLRPEELFEKFLAYRTRLGLIIWPLSGSDVNIMAKLTEHLEGGGLVCLPADRDLSRRGVPVTFFGEQTRMPAGPAMLSLRTGAALVPMTSHYEGKEPNHGIVLEFHDPIEVPEQRAGRIAAMTQRVADAFEVGISQHPEDWHMAQRLFLSDFPAEDPRQAHDGKFVS</sequence>
<dbReference type="GO" id="GO:0005886">
    <property type="term" value="C:plasma membrane"/>
    <property type="evidence" value="ECO:0007669"/>
    <property type="project" value="UniProtKB-SubCell"/>
</dbReference>
<keyword evidence="5" id="KW-0472">Membrane</keyword>
<name>A0A7K3LYL3_9ACTN</name>
<keyword evidence="4 7" id="KW-0808">Transferase</keyword>
<organism evidence="7 8">
    <name type="scientific">Phytoactinopolyspora mesophila</name>
    <dbReference type="NCBI Taxonomy" id="2650750"/>
    <lineage>
        <taxon>Bacteria</taxon>
        <taxon>Bacillati</taxon>
        <taxon>Actinomycetota</taxon>
        <taxon>Actinomycetes</taxon>
        <taxon>Jiangellales</taxon>
        <taxon>Jiangellaceae</taxon>
        <taxon>Phytoactinopolyspora</taxon>
    </lineage>
</organism>
<dbReference type="NCBIfam" id="NF005919">
    <property type="entry name" value="PRK07920.1"/>
    <property type="match status" value="1"/>
</dbReference>
<evidence type="ECO:0000256" key="4">
    <source>
        <dbReference type="ARBA" id="ARBA00022679"/>
    </source>
</evidence>
<protein>
    <submittedName>
        <fullName evidence="7">Phosphatidylinositol mannoside acyltransferase</fullName>
    </submittedName>
</protein>
<dbReference type="GO" id="GO:0016746">
    <property type="term" value="F:acyltransferase activity"/>
    <property type="evidence" value="ECO:0007669"/>
    <property type="project" value="UniProtKB-KW"/>
</dbReference>
<evidence type="ECO:0000313" key="7">
    <source>
        <dbReference type="EMBL" id="NDL56115.1"/>
    </source>
</evidence>
<dbReference type="EMBL" id="WLZY01000001">
    <property type="protein sequence ID" value="NDL56115.1"/>
    <property type="molecule type" value="Genomic_DNA"/>
</dbReference>
<comment type="caution">
    <text evidence="7">The sequence shown here is derived from an EMBL/GenBank/DDBJ whole genome shotgun (WGS) entry which is preliminary data.</text>
</comment>
<keyword evidence="6 7" id="KW-0012">Acyltransferase</keyword>
<dbReference type="Proteomes" id="UP000460435">
    <property type="component" value="Unassembled WGS sequence"/>
</dbReference>
<evidence type="ECO:0000256" key="5">
    <source>
        <dbReference type="ARBA" id="ARBA00023136"/>
    </source>
</evidence>
<reference evidence="7 8" key="1">
    <citation type="submission" date="2019-11" db="EMBL/GenBank/DDBJ databases">
        <authorList>
            <person name="Li X.-J."/>
            <person name="Feng X.-M."/>
        </authorList>
    </citation>
    <scope>NUCLEOTIDE SEQUENCE [LARGE SCALE GENOMIC DNA]</scope>
    <source>
        <strain evidence="7 8">XMNu-373</strain>
    </source>
</reference>
<keyword evidence="8" id="KW-1185">Reference proteome</keyword>
<accession>A0A7K3LYL3</accession>